<evidence type="ECO:0000256" key="2">
    <source>
        <dbReference type="ARBA" id="ARBA00011741"/>
    </source>
</evidence>
<dbReference type="RefSeq" id="WP_062123307.1">
    <property type="nucleotide sequence ID" value="NZ_LRBG01000001.1"/>
</dbReference>
<name>A0A149Q1I0_9BURK</name>
<gene>
    <name evidence="4" type="ORF">CI15_00925</name>
</gene>
<proteinExistence type="predicted"/>
<organism evidence="4 5">
    <name type="scientific">Paraburkholderia monticola</name>
    <dbReference type="NCBI Taxonomy" id="1399968"/>
    <lineage>
        <taxon>Bacteria</taxon>
        <taxon>Pseudomonadati</taxon>
        <taxon>Pseudomonadota</taxon>
        <taxon>Betaproteobacteria</taxon>
        <taxon>Burkholderiales</taxon>
        <taxon>Burkholderiaceae</taxon>
        <taxon>Paraburkholderia</taxon>
    </lineage>
</organism>
<dbReference type="EMBL" id="LRBG01000001">
    <property type="protein sequence ID" value="KXU91178.1"/>
    <property type="molecule type" value="Genomic_DNA"/>
</dbReference>
<dbReference type="GO" id="GO:0018189">
    <property type="term" value="P:pyrroloquinoline quinone biosynthetic process"/>
    <property type="evidence" value="ECO:0007669"/>
    <property type="project" value="UniProtKB-UniPathway"/>
</dbReference>
<keyword evidence="5" id="KW-1185">Reference proteome</keyword>
<dbReference type="Proteomes" id="UP000075613">
    <property type="component" value="Unassembled WGS sequence"/>
</dbReference>
<dbReference type="NCBIfam" id="TIGR03859">
    <property type="entry name" value="PQQ_PqqD"/>
    <property type="match status" value="1"/>
</dbReference>
<dbReference type="InterPro" id="IPR022479">
    <property type="entry name" value="PqqD_bac"/>
</dbReference>
<evidence type="ECO:0000313" key="5">
    <source>
        <dbReference type="Proteomes" id="UP000075613"/>
    </source>
</evidence>
<protein>
    <submittedName>
        <fullName evidence="4">Pyrroloquinoline quinone biosynthesis protein PqqD</fullName>
    </submittedName>
</protein>
<dbReference type="GO" id="GO:0048038">
    <property type="term" value="F:quinone binding"/>
    <property type="evidence" value="ECO:0007669"/>
    <property type="project" value="InterPro"/>
</dbReference>
<dbReference type="AlphaFoldDB" id="A0A149Q1I0"/>
<evidence type="ECO:0000256" key="1">
    <source>
        <dbReference type="ARBA" id="ARBA00004886"/>
    </source>
</evidence>
<dbReference type="Gene3D" id="1.10.10.1150">
    <property type="entry name" value="Coenzyme PQQ synthesis protein D (PqqD)"/>
    <property type="match status" value="1"/>
</dbReference>
<dbReference type="STRING" id="1399968.CI15_00925"/>
<keyword evidence="3" id="KW-0884">PQQ biosynthesis</keyword>
<comment type="caution">
    <text evidence="4">The sequence shown here is derived from an EMBL/GenBank/DDBJ whole genome shotgun (WGS) entry which is preliminary data.</text>
</comment>
<dbReference type="Pfam" id="PF05402">
    <property type="entry name" value="PqqD"/>
    <property type="match status" value="1"/>
</dbReference>
<dbReference type="UniPathway" id="UPA00539"/>
<dbReference type="InterPro" id="IPR008792">
    <property type="entry name" value="PQQD"/>
</dbReference>
<comment type="pathway">
    <text evidence="1">Cofactor biosynthesis; pyrroloquinoline quinone biosynthesis.</text>
</comment>
<dbReference type="OrthoDB" id="7356791at2"/>
<dbReference type="InterPro" id="IPR041881">
    <property type="entry name" value="PqqD_sf"/>
</dbReference>
<reference evidence="4 5" key="1">
    <citation type="journal article" date="2015" name="Int. J. Syst. Evol. Microbiol.">
        <title>Burkholderia monticola sp. nov., isolated from mountain soil.</title>
        <authorList>
            <person name="Baek I."/>
            <person name="Seo B."/>
            <person name="Lee I."/>
            <person name="Yi H."/>
            <person name="Chun J."/>
        </authorList>
    </citation>
    <scope>NUCLEOTIDE SEQUENCE [LARGE SCALE GENOMIC DNA]</scope>
    <source>
        <strain evidence="4 5">JC2948</strain>
    </source>
</reference>
<evidence type="ECO:0000256" key="3">
    <source>
        <dbReference type="ARBA" id="ARBA00022905"/>
    </source>
</evidence>
<sequence length="93" mass="10654">MNPIDADSGVPLRPRLRSIFRLQWEAEQDAYVLLYPEGRVKLNTSAGAILARCDGEHELDDIIGELERLFSTSELAPDVYRFLDHARLRGWLD</sequence>
<accession>A0A149Q1I0</accession>
<evidence type="ECO:0000313" key="4">
    <source>
        <dbReference type="EMBL" id="KXU91178.1"/>
    </source>
</evidence>
<comment type="subunit">
    <text evidence="2">Monomer. Interacts with PqqE.</text>
</comment>